<dbReference type="EMBL" id="KB445580">
    <property type="protein sequence ID" value="EMD88787.1"/>
    <property type="molecule type" value="Genomic_DNA"/>
</dbReference>
<dbReference type="eggNOG" id="ENOG502RR9U">
    <property type="taxonomic scope" value="Eukaryota"/>
</dbReference>
<keyword evidence="3" id="KW-1185">Reference proteome</keyword>
<protein>
    <submittedName>
        <fullName evidence="2">Uncharacterized protein</fullName>
    </submittedName>
</protein>
<reference evidence="3" key="2">
    <citation type="journal article" date="2013" name="PLoS Genet.">
        <title>Comparative genome structure, secondary metabolite, and effector coding capacity across Cochliobolus pathogens.</title>
        <authorList>
            <person name="Condon B.J."/>
            <person name="Leng Y."/>
            <person name="Wu D."/>
            <person name="Bushley K.E."/>
            <person name="Ohm R.A."/>
            <person name="Otillar R."/>
            <person name="Martin J."/>
            <person name="Schackwitz W."/>
            <person name="Grimwood J."/>
            <person name="MohdZainudin N."/>
            <person name="Xue C."/>
            <person name="Wang R."/>
            <person name="Manning V.A."/>
            <person name="Dhillon B."/>
            <person name="Tu Z.J."/>
            <person name="Steffenson B.J."/>
            <person name="Salamov A."/>
            <person name="Sun H."/>
            <person name="Lowry S."/>
            <person name="LaButti K."/>
            <person name="Han J."/>
            <person name="Copeland A."/>
            <person name="Lindquist E."/>
            <person name="Barry K."/>
            <person name="Schmutz J."/>
            <person name="Baker S.E."/>
            <person name="Ciuffetti L.M."/>
            <person name="Grigoriev I.V."/>
            <person name="Zhong S."/>
            <person name="Turgeon B.G."/>
        </authorList>
    </citation>
    <scope>NUCLEOTIDE SEQUENCE [LARGE SCALE GENOMIC DNA]</scope>
    <source>
        <strain evidence="3">C5 / ATCC 48332 / race O</strain>
    </source>
</reference>
<sequence length="572" mass="61978">MSSVATRKVVNSLSPARRVPDMRGAAKQASVAVNPIRLPYKQLQRSNKSTTKPRTKLAASRQNLPTANGLTSRTRPSASATRVPQLHARSRADYKQNGAGAFSKTKIPRPTVVVLKEARIRQSMEFWVRSVSVVRTPKAKLTSHSADQVAVSQDCEDKTPKNGPIEADSEILQLVKRNEANGAGIDDSSLLFNDKSFDECVDADQQTTTTNPIGRELASMKRLGLGLRIHRLPWFVGLAHCPQYKGEGVTMPHVRPRRGLAVKEQGKATKGTTLGNVVKVTKPASSAPAKSDKAATTTKPQGHGKRHLPATTPPRASRRCSANIRTTPLSRRQKPVAQPKATGNHKPRPSVGRHLGTKQSATPSTDKKPLDRGAHAVKPALKPTARPSSPATIKKQVAFAEGPIKPRFFSAKDTVKQSASPDTLPSRYEWVPLVGLLHSRPTSVGSKTSKMFQSDKAGSLTLKRRFLLRFASVQAYEAKRREEALARGEQPGLGQLDYGNAAIKIALQASGVVEADDIGILQDLSGVGRCGLVATGRRRMANPVWVFGSFKEPYSPATIPTRRVAAYKKPVL</sequence>
<dbReference type="HOGENOM" id="CLU_488305_0_0_1"/>
<feature type="region of interest" description="Disordered" evidence="1">
    <location>
        <begin position="42"/>
        <end position="87"/>
    </location>
</feature>
<feature type="compositionally biased region" description="Low complexity" evidence="1">
    <location>
        <begin position="281"/>
        <end position="300"/>
    </location>
</feature>
<evidence type="ECO:0000313" key="3">
    <source>
        <dbReference type="Proteomes" id="UP000016936"/>
    </source>
</evidence>
<reference evidence="2 3" key="1">
    <citation type="journal article" date="2012" name="PLoS Pathog.">
        <title>Diverse lifestyles and strategies of plant pathogenesis encoded in the genomes of eighteen Dothideomycetes fungi.</title>
        <authorList>
            <person name="Ohm R.A."/>
            <person name="Feau N."/>
            <person name="Henrissat B."/>
            <person name="Schoch C.L."/>
            <person name="Horwitz B.A."/>
            <person name="Barry K.W."/>
            <person name="Condon B.J."/>
            <person name="Copeland A.C."/>
            <person name="Dhillon B."/>
            <person name="Glaser F."/>
            <person name="Hesse C.N."/>
            <person name="Kosti I."/>
            <person name="LaButti K."/>
            <person name="Lindquist E.A."/>
            <person name="Lucas S."/>
            <person name="Salamov A.A."/>
            <person name="Bradshaw R.E."/>
            <person name="Ciuffetti L."/>
            <person name="Hamelin R.C."/>
            <person name="Kema G.H.J."/>
            <person name="Lawrence C."/>
            <person name="Scott J.A."/>
            <person name="Spatafora J.W."/>
            <person name="Turgeon B.G."/>
            <person name="de Wit P.J.G.M."/>
            <person name="Zhong S."/>
            <person name="Goodwin S.B."/>
            <person name="Grigoriev I.V."/>
        </authorList>
    </citation>
    <scope>NUCLEOTIDE SEQUENCE [LARGE SCALE GENOMIC DNA]</scope>
    <source>
        <strain evidence="3">C5 / ATCC 48332 / race O</strain>
    </source>
</reference>
<gene>
    <name evidence="2" type="ORF">COCHEDRAFT_1110567</name>
</gene>
<proteinExistence type="predicted"/>
<feature type="region of interest" description="Disordered" evidence="1">
    <location>
        <begin position="260"/>
        <end position="372"/>
    </location>
</feature>
<dbReference type="OMA" id="GPIKPRF"/>
<dbReference type="OrthoDB" id="3692694at2759"/>
<organism evidence="2 3">
    <name type="scientific">Cochliobolus heterostrophus (strain C5 / ATCC 48332 / race O)</name>
    <name type="common">Southern corn leaf blight fungus</name>
    <name type="synonym">Bipolaris maydis</name>
    <dbReference type="NCBI Taxonomy" id="701091"/>
    <lineage>
        <taxon>Eukaryota</taxon>
        <taxon>Fungi</taxon>
        <taxon>Dikarya</taxon>
        <taxon>Ascomycota</taxon>
        <taxon>Pezizomycotina</taxon>
        <taxon>Dothideomycetes</taxon>
        <taxon>Pleosporomycetidae</taxon>
        <taxon>Pleosporales</taxon>
        <taxon>Pleosporineae</taxon>
        <taxon>Pleosporaceae</taxon>
        <taxon>Bipolaris</taxon>
    </lineage>
</organism>
<feature type="compositionally biased region" description="Polar residues" evidence="1">
    <location>
        <begin position="60"/>
        <end position="82"/>
    </location>
</feature>
<accession>M2ULF6</accession>
<evidence type="ECO:0000313" key="2">
    <source>
        <dbReference type="EMBL" id="EMD88787.1"/>
    </source>
</evidence>
<dbReference type="Proteomes" id="UP000016936">
    <property type="component" value="Unassembled WGS sequence"/>
</dbReference>
<feature type="compositionally biased region" description="Polar residues" evidence="1">
    <location>
        <begin position="43"/>
        <end position="52"/>
    </location>
</feature>
<evidence type="ECO:0000256" key="1">
    <source>
        <dbReference type="SAM" id="MobiDB-lite"/>
    </source>
</evidence>
<name>M2ULF6_COCH5</name>
<dbReference type="AlphaFoldDB" id="M2ULF6"/>